<accession>A0A819TNI4</accession>
<dbReference type="EMBL" id="CAJOBE010014522">
    <property type="protein sequence ID" value="CAF4179219.1"/>
    <property type="molecule type" value="Genomic_DNA"/>
</dbReference>
<reference evidence="1" key="1">
    <citation type="submission" date="2021-02" db="EMBL/GenBank/DDBJ databases">
        <authorList>
            <person name="Nowell W R."/>
        </authorList>
    </citation>
    <scope>NUCLEOTIDE SEQUENCE</scope>
</reference>
<dbReference type="Proteomes" id="UP000663874">
    <property type="component" value="Unassembled WGS sequence"/>
</dbReference>
<gene>
    <name evidence="2" type="ORF">FNK824_LOCUS35124</name>
    <name evidence="1" type="ORF">OTI717_LOCUS33202</name>
</gene>
<evidence type="ECO:0000313" key="3">
    <source>
        <dbReference type="Proteomes" id="UP000663823"/>
    </source>
</evidence>
<protein>
    <submittedName>
        <fullName evidence="1">Uncharacterized protein</fullName>
    </submittedName>
</protein>
<name>A0A819TNI4_9BILA</name>
<dbReference type="Gene3D" id="1.20.930.20">
    <property type="entry name" value="Adaptor protein Cbl, N-terminal domain"/>
    <property type="match status" value="1"/>
</dbReference>
<dbReference type="GO" id="GO:0007166">
    <property type="term" value="P:cell surface receptor signaling pathway"/>
    <property type="evidence" value="ECO:0007669"/>
    <property type="project" value="InterPro"/>
</dbReference>
<feature type="non-terminal residue" evidence="1">
    <location>
        <position position="83"/>
    </location>
</feature>
<evidence type="ECO:0000313" key="1">
    <source>
        <dbReference type="EMBL" id="CAF4081179.1"/>
    </source>
</evidence>
<organism evidence="1 3">
    <name type="scientific">Rotaria sordida</name>
    <dbReference type="NCBI Taxonomy" id="392033"/>
    <lineage>
        <taxon>Eukaryota</taxon>
        <taxon>Metazoa</taxon>
        <taxon>Spiralia</taxon>
        <taxon>Gnathifera</taxon>
        <taxon>Rotifera</taxon>
        <taxon>Eurotatoria</taxon>
        <taxon>Bdelloidea</taxon>
        <taxon>Philodinida</taxon>
        <taxon>Philodinidae</taxon>
        <taxon>Rotaria</taxon>
    </lineage>
</organism>
<sequence>MDMAVEFGLTTCVTLLRRCFELAEQVKANRQLCAELAVDLAIIESILSSLDPQDKQRAQKHHLTLVLNKLRKLTNQALVLFAQ</sequence>
<dbReference type="AlphaFoldDB" id="A0A819TNI4"/>
<dbReference type="InterPro" id="IPR036537">
    <property type="entry name" value="Adaptor_Cbl_N_dom_sf"/>
</dbReference>
<dbReference type="Proteomes" id="UP000663823">
    <property type="component" value="Unassembled WGS sequence"/>
</dbReference>
<comment type="caution">
    <text evidence="1">The sequence shown here is derived from an EMBL/GenBank/DDBJ whole genome shotgun (WGS) entry which is preliminary data.</text>
</comment>
<proteinExistence type="predicted"/>
<evidence type="ECO:0000313" key="2">
    <source>
        <dbReference type="EMBL" id="CAF4179219.1"/>
    </source>
</evidence>
<dbReference type="EMBL" id="CAJOAX010010769">
    <property type="protein sequence ID" value="CAF4081179.1"/>
    <property type="molecule type" value="Genomic_DNA"/>
</dbReference>